<accession>A0A418NP49</accession>
<comment type="caution">
    <text evidence="3">The sequence shown here is derived from an EMBL/GenBank/DDBJ whole genome shotgun (WGS) entry which is preliminary data.</text>
</comment>
<keyword evidence="3" id="KW-0012">Acyltransferase</keyword>
<sequence>MPHLAALTGLRGVAAWFVVFYHARLSLAGWMPEAGIAVAAKGYLAVDVFFMLSGFVMWLNYGERLRAEGAAGAPAFWWRRLARIWPLHAAVLGAMVCFALLLLATGRDMANYPLAELPLHLLLVQNWGLTSALTWNHPAWSISTELAAYMMFPLAVVAVRWEAIRPWALIAGVVVAALVLHGMFTLAGAERLGDQIPRLGLARCVIQFGMGMALANLWLVWRDRRGMALACAAAGALVLACMVLLDGPETLFLPMAFAAILLALALDRGPVARSLSVRPLVWLGDASYATYLVHFPLLIALKLVAVDESLQIGPAVFAAYLLVLLALSGGLYRWLEKPAQKWLNARMPERVRPLPEGKAN</sequence>
<dbReference type="Proteomes" id="UP000286576">
    <property type="component" value="Unassembled WGS sequence"/>
</dbReference>
<keyword evidence="3" id="KW-0808">Transferase</keyword>
<feature type="transmembrane region" description="Helical" evidence="1">
    <location>
        <begin position="288"/>
        <end position="306"/>
    </location>
</feature>
<proteinExistence type="predicted"/>
<feature type="transmembrane region" description="Helical" evidence="1">
    <location>
        <begin position="139"/>
        <end position="159"/>
    </location>
</feature>
<feature type="domain" description="Acyltransferase 3" evidence="2">
    <location>
        <begin position="5"/>
        <end position="332"/>
    </location>
</feature>
<dbReference type="InterPro" id="IPR002656">
    <property type="entry name" value="Acyl_transf_3_dom"/>
</dbReference>
<dbReference type="GO" id="GO:0016020">
    <property type="term" value="C:membrane"/>
    <property type="evidence" value="ECO:0007669"/>
    <property type="project" value="TreeGrafter"/>
</dbReference>
<name>A0A418NP49_9SPHN</name>
<gene>
    <name evidence="3" type="ORF">D2V07_15210</name>
</gene>
<evidence type="ECO:0000313" key="3">
    <source>
        <dbReference type="EMBL" id="RIV83955.1"/>
    </source>
</evidence>
<dbReference type="AlphaFoldDB" id="A0A418NP49"/>
<dbReference type="OrthoDB" id="9796461at2"/>
<reference evidence="3 4" key="1">
    <citation type="submission" date="2018-08" db="EMBL/GenBank/DDBJ databases">
        <title>Erythrobacter zhengii sp.nov., a bacterium isolated from deep-sea sediment.</title>
        <authorList>
            <person name="Fang C."/>
            <person name="Wu Y.-H."/>
            <person name="Sun C."/>
            <person name="Wang H."/>
            <person name="Cheng H."/>
            <person name="Meng F.-X."/>
            <person name="Wang C.-S."/>
            <person name="Xu X.-W."/>
        </authorList>
    </citation>
    <scope>NUCLEOTIDE SEQUENCE [LARGE SCALE GENOMIC DNA]</scope>
    <source>
        <strain evidence="3 4">V18</strain>
    </source>
</reference>
<protein>
    <submittedName>
        <fullName evidence="3">Acyltransferase</fullName>
    </submittedName>
</protein>
<evidence type="ECO:0000313" key="4">
    <source>
        <dbReference type="Proteomes" id="UP000286576"/>
    </source>
</evidence>
<dbReference type="InterPro" id="IPR050879">
    <property type="entry name" value="Acyltransferase_3"/>
</dbReference>
<feature type="transmembrane region" description="Helical" evidence="1">
    <location>
        <begin position="43"/>
        <end position="61"/>
    </location>
</feature>
<organism evidence="3 4">
    <name type="scientific">Aurantiacibacter zhengii</name>
    <dbReference type="NCBI Taxonomy" id="2307003"/>
    <lineage>
        <taxon>Bacteria</taxon>
        <taxon>Pseudomonadati</taxon>
        <taxon>Pseudomonadota</taxon>
        <taxon>Alphaproteobacteria</taxon>
        <taxon>Sphingomonadales</taxon>
        <taxon>Erythrobacteraceae</taxon>
        <taxon>Aurantiacibacter</taxon>
    </lineage>
</organism>
<dbReference type="PANTHER" id="PTHR23028">
    <property type="entry name" value="ACETYLTRANSFERASE"/>
    <property type="match status" value="1"/>
</dbReference>
<evidence type="ECO:0000259" key="2">
    <source>
        <dbReference type="Pfam" id="PF01757"/>
    </source>
</evidence>
<feature type="transmembrane region" description="Helical" evidence="1">
    <location>
        <begin position="166"/>
        <end position="188"/>
    </location>
</feature>
<keyword evidence="1" id="KW-0812">Transmembrane</keyword>
<feature type="transmembrane region" description="Helical" evidence="1">
    <location>
        <begin position="200"/>
        <end position="220"/>
    </location>
</feature>
<dbReference type="Pfam" id="PF01757">
    <property type="entry name" value="Acyl_transf_3"/>
    <property type="match status" value="1"/>
</dbReference>
<keyword evidence="1" id="KW-1133">Transmembrane helix</keyword>
<evidence type="ECO:0000256" key="1">
    <source>
        <dbReference type="SAM" id="Phobius"/>
    </source>
</evidence>
<dbReference type="PANTHER" id="PTHR23028:SF131">
    <property type="entry name" value="BLR2367 PROTEIN"/>
    <property type="match status" value="1"/>
</dbReference>
<dbReference type="EMBL" id="QXFL01000008">
    <property type="protein sequence ID" value="RIV83955.1"/>
    <property type="molecule type" value="Genomic_DNA"/>
</dbReference>
<feature type="transmembrane region" description="Helical" evidence="1">
    <location>
        <begin position="312"/>
        <end position="335"/>
    </location>
</feature>
<feature type="transmembrane region" description="Helical" evidence="1">
    <location>
        <begin position="251"/>
        <end position="267"/>
    </location>
</feature>
<feature type="transmembrane region" description="Helical" evidence="1">
    <location>
        <begin position="12"/>
        <end position="31"/>
    </location>
</feature>
<feature type="transmembrane region" description="Helical" evidence="1">
    <location>
        <begin position="82"/>
        <end position="104"/>
    </location>
</feature>
<dbReference type="GO" id="GO:0000271">
    <property type="term" value="P:polysaccharide biosynthetic process"/>
    <property type="evidence" value="ECO:0007669"/>
    <property type="project" value="TreeGrafter"/>
</dbReference>
<dbReference type="GO" id="GO:0016747">
    <property type="term" value="F:acyltransferase activity, transferring groups other than amino-acyl groups"/>
    <property type="evidence" value="ECO:0007669"/>
    <property type="project" value="InterPro"/>
</dbReference>
<keyword evidence="1" id="KW-0472">Membrane</keyword>
<feature type="transmembrane region" description="Helical" evidence="1">
    <location>
        <begin position="227"/>
        <end position="245"/>
    </location>
</feature>
<keyword evidence="4" id="KW-1185">Reference proteome</keyword>